<evidence type="ECO:0000313" key="3">
    <source>
        <dbReference type="Proteomes" id="UP000287033"/>
    </source>
</evidence>
<dbReference type="Proteomes" id="UP000287033">
    <property type="component" value="Unassembled WGS sequence"/>
</dbReference>
<evidence type="ECO:0000313" key="2">
    <source>
        <dbReference type="EMBL" id="GCC47444.1"/>
    </source>
</evidence>
<dbReference type="AlphaFoldDB" id="A0A401TXR4"/>
<gene>
    <name evidence="2" type="ORF">chiPu_0031801</name>
</gene>
<sequence>MLGANSQDRRPSPIHGRRRIMEVLAADSSGRVSLILPCRWPGHGGDDPPPRMCEAPADRDCPTVREREREVLRRKGRTVAQARHLHRSPAAERHGLQCRSETQRPRAGRVEEGTPMVTEYGRHSGGPRQPNVPPSSRWPGGP</sequence>
<feature type="compositionally biased region" description="Basic and acidic residues" evidence="1">
    <location>
        <begin position="89"/>
        <end position="112"/>
    </location>
</feature>
<dbReference type="EMBL" id="BEZZ01219580">
    <property type="protein sequence ID" value="GCC47444.1"/>
    <property type="molecule type" value="Genomic_DNA"/>
</dbReference>
<accession>A0A401TXR4</accession>
<organism evidence="2 3">
    <name type="scientific">Chiloscyllium punctatum</name>
    <name type="common">Brownbanded bambooshark</name>
    <name type="synonym">Hemiscyllium punctatum</name>
    <dbReference type="NCBI Taxonomy" id="137246"/>
    <lineage>
        <taxon>Eukaryota</taxon>
        <taxon>Metazoa</taxon>
        <taxon>Chordata</taxon>
        <taxon>Craniata</taxon>
        <taxon>Vertebrata</taxon>
        <taxon>Chondrichthyes</taxon>
        <taxon>Elasmobranchii</taxon>
        <taxon>Galeomorphii</taxon>
        <taxon>Galeoidea</taxon>
        <taxon>Orectolobiformes</taxon>
        <taxon>Hemiscylliidae</taxon>
        <taxon>Chiloscyllium</taxon>
    </lineage>
</organism>
<protein>
    <submittedName>
        <fullName evidence="2">Uncharacterized protein</fullName>
    </submittedName>
</protein>
<comment type="caution">
    <text evidence="2">The sequence shown here is derived from an EMBL/GenBank/DDBJ whole genome shotgun (WGS) entry which is preliminary data.</text>
</comment>
<feature type="non-terminal residue" evidence="2">
    <location>
        <position position="142"/>
    </location>
</feature>
<evidence type="ECO:0000256" key="1">
    <source>
        <dbReference type="SAM" id="MobiDB-lite"/>
    </source>
</evidence>
<reference evidence="2 3" key="1">
    <citation type="journal article" date="2018" name="Nat. Ecol. Evol.">
        <title>Shark genomes provide insights into elasmobranch evolution and the origin of vertebrates.</title>
        <authorList>
            <person name="Hara Y"/>
            <person name="Yamaguchi K"/>
            <person name="Onimaru K"/>
            <person name="Kadota M"/>
            <person name="Koyanagi M"/>
            <person name="Keeley SD"/>
            <person name="Tatsumi K"/>
            <person name="Tanaka K"/>
            <person name="Motone F"/>
            <person name="Kageyama Y"/>
            <person name="Nozu R"/>
            <person name="Adachi N"/>
            <person name="Nishimura O"/>
            <person name="Nakagawa R"/>
            <person name="Tanegashima C"/>
            <person name="Kiyatake I"/>
            <person name="Matsumoto R"/>
            <person name="Murakumo K"/>
            <person name="Nishida K"/>
            <person name="Terakita A"/>
            <person name="Kuratani S"/>
            <person name="Sato K"/>
            <person name="Hyodo S Kuraku.S."/>
        </authorList>
    </citation>
    <scope>NUCLEOTIDE SEQUENCE [LARGE SCALE GENOMIC DNA]</scope>
</reference>
<proteinExistence type="predicted"/>
<feature type="compositionally biased region" description="Basic residues" evidence="1">
    <location>
        <begin position="74"/>
        <end position="87"/>
    </location>
</feature>
<name>A0A401TXR4_CHIPU</name>
<feature type="region of interest" description="Disordered" evidence="1">
    <location>
        <begin position="71"/>
        <end position="142"/>
    </location>
</feature>
<keyword evidence="3" id="KW-1185">Reference proteome</keyword>